<sequence length="86" mass="9561">MDRKVASAELTRMFQEHAAVVPETTLGEAYQAFQTALDRGMEDHDHRLPVLLEETRELIHAHGEDCLVFDFLPCDNPTASSPGSHG</sequence>
<name>A0A518DSL2_9BACT</name>
<dbReference type="KEGG" id="lcre:Pla8534_26400"/>
<dbReference type="RefSeq" id="WP_145053565.1">
    <property type="nucleotide sequence ID" value="NZ_CP036433.1"/>
</dbReference>
<protein>
    <submittedName>
        <fullName evidence="1">Uncharacterized protein</fullName>
    </submittedName>
</protein>
<organism evidence="1 2">
    <name type="scientific">Lignipirellula cremea</name>
    <dbReference type="NCBI Taxonomy" id="2528010"/>
    <lineage>
        <taxon>Bacteria</taxon>
        <taxon>Pseudomonadati</taxon>
        <taxon>Planctomycetota</taxon>
        <taxon>Planctomycetia</taxon>
        <taxon>Pirellulales</taxon>
        <taxon>Pirellulaceae</taxon>
        <taxon>Lignipirellula</taxon>
    </lineage>
</organism>
<accession>A0A518DSL2</accession>
<keyword evidence="2" id="KW-1185">Reference proteome</keyword>
<dbReference type="EMBL" id="CP036433">
    <property type="protein sequence ID" value="QDU94832.1"/>
    <property type="molecule type" value="Genomic_DNA"/>
</dbReference>
<gene>
    <name evidence="1" type="ORF">Pla8534_26400</name>
</gene>
<evidence type="ECO:0000313" key="1">
    <source>
        <dbReference type="EMBL" id="QDU94832.1"/>
    </source>
</evidence>
<proteinExistence type="predicted"/>
<dbReference type="AlphaFoldDB" id="A0A518DSL2"/>
<reference evidence="1 2" key="1">
    <citation type="submission" date="2019-02" db="EMBL/GenBank/DDBJ databases">
        <title>Deep-cultivation of Planctomycetes and their phenomic and genomic characterization uncovers novel biology.</title>
        <authorList>
            <person name="Wiegand S."/>
            <person name="Jogler M."/>
            <person name="Boedeker C."/>
            <person name="Pinto D."/>
            <person name="Vollmers J."/>
            <person name="Rivas-Marin E."/>
            <person name="Kohn T."/>
            <person name="Peeters S.H."/>
            <person name="Heuer A."/>
            <person name="Rast P."/>
            <person name="Oberbeckmann S."/>
            <person name="Bunk B."/>
            <person name="Jeske O."/>
            <person name="Meyerdierks A."/>
            <person name="Storesund J.E."/>
            <person name="Kallscheuer N."/>
            <person name="Luecker S."/>
            <person name="Lage O.M."/>
            <person name="Pohl T."/>
            <person name="Merkel B.J."/>
            <person name="Hornburger P."/>
            <person name="Mueller R.-W."/>
            <person name="Bruemmer F."/>
            <person name="Labrenz M."/>
            <person name="Spormann A.M."/>
            <person name="Op den Camp H."/>
            <person name="Overmann J."/>
            <person name="Amann R."/>
            <person name="Jetten M.S.M."/>
            <person name="Mascher T."/>
            <person name="Medema M.H."/>
            <person name="Devos D.P."/>
            <person name="Kaster A.-K."/>
            <person name="Ovreas L."/>
            <person name="Rohde M."/>
            <person name="Galperin M.Y."/>
            <person name="Jogler C."/>
        </authorList>
    </citation>
    <scope>NUCLEOTIDE SEQUENCE [LARGE SCALE GENOMIC DNA]</scope>
    <source>
        <strain evidence="1 2">Pla85_3_4</strain>
    </source>
</reference>
<dbReference type="Proteomes" id="UP000317648">
    <property type="component" value="Chromosome"/>
</dbReference>
<evidence type="ECO:0000313" key="2">
    <source>
        <dbReference type="Proteomes" id="UP000317648"/>
    </source>
</evidence>